<feature type="region of interest" description="Disordered" evidence="1">
    <location>
        <begin position="122"/>
        <end position="146"/>
    </location>
</feature>
<name>A0A8K1LCJ9_9PASS</name>
<evidence type="ECO:0000313" key="3">
    <source>
        <dbReference type="Proteomes" id="UP000796761"/>
    </source>
</evidence>
<organism evidence="2 3">
    <name type="scientific">Zosterops borbonicus</name>
    <dbReference type="NCBI Taxonomy" id="364589"/>
    <lineage>
        <taxon>Eukaryota</taxon>
        <taxon>Metazoa</taxon>
        <taxon>Chordata</taxon>
        <taxon>Craniata</taxon>
        <taxon>Vertebrata</taxon>
        <taxon>Euteleostomi</taxon>
        <taxon>Archelosauria</taxon>
        <taxon>Archosauria</taxon>
        <taxon>Dinosauria</taxon>
        <taxon>Saurischia</taxon>
        <taxon>Theropoda</taxon>
        <taxon>Coelurosauria</taxon>
        <taxon>Aves</taxon>
        <taxon>Neognathae</taxon>
        <taxon>Neoaves</taxon>
        <taxon>Telluraves</taxon>
        <taxon>Australaves</taxon>
        <taxon>Passeriformes</taxon>
        <taxon>Sylvioidea</taxon>
        <taxon>Zosteropidae</taxon>
        <taxon>Zosterops</taxon>
    </lineage>
</organism>
<reference evidence="2" key="1">
    <citation type="submission" date="2019-04" db="EMBL/GenBank/DDBJ databases">
        <title>Genome assembly of Zosterops borbonicus 15179.</title>
        <authorList>
            <person name="Leroy T."/>
            <person name="Anselmetti Y."/>
            <person name="Tilak M.-K."/>
            <person name="Nabholz B."/>
        </authorList>
    </citation>
    <scope>NUCLEOTIDE SEQUENCE</scope>
    <source>
        <strain evidence="2">HGM_15179</strain>
        <tissue evidence="2">Muscle</tissue>
    </source>
</reference>
<comment type="caution">
    <text evidence="2">The sequence shown here is derived from an EMBL/GenBank/DDBJ whole genome shotgun (WGS) entry which is preliminary data.</text>
</comment>
<evidence type="ECO:0000256" key="1">
    <source>
        <dbReference type="SAM" id="MobiDB-lite"/>
    </source>
</evidence>
<feature type="compositionally biased region" description="Basic and acidic residues" evidence="1">
    <location>
        <begin position="122"/>
        <end position="131"/>
    </location>
</feature>
<dbReference type="EMBL" id="SWJQ01001182">
    <property type="protein sequence ID" value="TRZ08990.1"/>
    <property type="molecule type" value="Genomic_DNA"/>
</dbReference>
<evidence type="ECO:0000313" key="2">
    <source>
        <dbReference type="EMBL" id="TRZ08990.1"/>
    </source>
</evidence>
<accession>A0A8K1LCJ9</accession>
<keyword evidence="3" id="KW-1185">Reference proteome</keyword>
<gene>
    <name evidence="2" type="ORF">HGM15179_018115</name>
</gene>
<protein>
    <submittedName>
        <fullName evidence="2">Uncharacterized protein</fullName>
    </submittedName>
</protein>
<dbReference type="OrthoDB" id="10577336at2759"/>
<dbReference type="Proteomes" id="UP000796761">
    <property type="component" value="Unassembled WGS sequence"/>
</dbReference>
<dbReference type="AlphaFoldDB" id="A0A8K1LCJ9"/>
<proteinExistence type="predicted"/>
<sequence>MDSLEEKIEEGHQKLRKELKETIYYISPEPTSLPLGTDIPQQRREDTLCKYWPETNHAARAATAILARGPKIPAQPPAQSSLKSIIVTASATANYLDHPQAPGPLWVPAKAVKPYHELEGHPAEYCARDDQIEADQPLNREEEEEK</sequence>